<dbReference type="HOGENOM" id="CLU_2684649_0_0_0"/>
<proteinExistence type="predicted"/>
<evidence type="ECO:0000313" key="1">
    <source>
        <dbReference type="EMBL" id="ADG67502.1"/>
    </source>
</evidence>
<name>D5SX02_PLAL2</name>
<reference evidence="1 2" key="1">
    <citation type="journal article" date="2010" name="Stand. Genomic Sci.">
        <title>Complete genome sequence of Planctomyces limnophilus type strain (Mu 290).</title>
        <authorList>
            <person name="Labutti K."/>
            <person name="Sikorski J."/>
            <person name="Schneider S."/>
            <person name="Nolan M."/>
            <person name="Lucas S."/>
            <person name="Glavina Del Rio T."/>
            <person name="Tice H."/>
            <person name="Cheng J.F."/>
            <person name="Goodwin L."/>
            <person name="Pitluck S."/>
            <person name="Liolios K."/>
            <person name="Ivanova N."/>
            <person name="Mavromatis K."/>
            <person name="Mikhailova N."/>
            <person name="Pati A."/>
            <person name="Chen A."/>
            <person name="Palaniappan K."/>
            <person name="Land M."/>
            <person name="Hauser L."/>
            <person name="Chang Y.J."/>
            <person name="Jeffries C.D."/>
            <person name="Tindall B.J."/>
            <person name="Rohde M."/>
            <person name="Goker M."/>
            <person name="Woyke T."/>
            <person name="Bristow J."/>
            <person name="Eisen J.A."/>
            <person name="Markowitz V."/>
            <person name="Hugenholtz P."/>
            <person name="Kyrpides N.C."/>
            <person name="Klenk H.P."/>
            <person name="Lapidus A."/>
        </authorList>
    </citation>
    <scope>NUCLEOTIDE SEQUENCE [LARGE SCALE GENOMIC DNA]</scope>
    <source>
        <strain evidence="2">ATCC 43296 / DSM 3776 / IFAM 1008 / 290</strain>
    </source>
</reference>
<dbReference type="STRING" id="521674.Plim_1671"/>
<accession>D5SX02</accession>
<gene>
    <name evidence="1" type="ordered locus">Plim_1671</name>
</gene>
<dbReference type="KEGG" id="plm:Plim_1671"/>
<keyword evidence="2" id="KW-1185">Reference proteome</keyword>
<dbReference type="EMBL" id="CP001744">
    <property type="protein sequence ID" value="ADG67502.1"/>
    <property type="molecule type" value="Genomic_DNA"/>
</dbReference>
<dbReference type="Proteomes" id="UP000002220">
    <property type="component" value="Chromosome"/>
</dbReference>
<organism evidence="1 2">
    <name type="scientific">Planctopirus limnophila (strain ATCC 43296 / DSM 3776 / IFAM 1008 / Mu 290)</name>
    <name type="common">Planctomyces limnophilus</name>
    <dbReference type="NCBI Taxonomy" id="521674"/>
    <lineage>
        <taxon>Bacteria</taxon>
        <taxon>Pseudomonadati</taxon>
        <taxon>Planctomycetota</taxon>
        <taxon>Planctomycetia</taxon>
        <taxon>Planctomycetales</taxon>
        <taxon>Planctomycetaceae</taxon>
        <taxon>Planctopirus</taxon>
    </lineage>
</organism>
<evidence type="ECO:0000313" key="2">
    <source>
        <dbReference type="Proteomes" id="UP000002220"/>
    </source>
</evidence>
<protein>
    <submittedName>
        <fullName evidence="1">Uncharacterized protein</fullName>
    </submittedName>
</protein>
<sequence>MNQSNLLNLYTFVGLTLEMVAGAGQQGEINRRVLVCKIIHHMHVEANLSTLPVKPVVTIVTIWSDFTDSSLILP</sequence>
<dbReference type="AlphaFoldDB" id="D5SX02"/>